<accession>A0ABT6AEV0</accession>
<dbReference type="EMBL" id="JARJBB010000034">
    <property type="protein sequence ID" value="MDF3302962.1"/>
    <property type="molecule type" value="Genomic_DNA"/>
</dbReference>
<evidence type="ECO:0000313" key="2">
    <source>
        <dbReference type="Proteomes" id="UP001221150"/>
    </source>
</evidence>
<comment type="caution">
    <text evidence="1">The sequence shown here is derived from an EMBL/GenBank/DDBJ whole genome shotgun (WGS) entry which is preliminary data.</text>
</comment>
<reference evidence="1 2" key="1">
    <citation type="submission" date="2023-03" db="EMBL/GenBank/DDBJ databases">
        <title>Draft genome sequence of Streptomyces sp. K1PA1 isolated from peat swamp forest in Thailand.</title>
        <authorList>
            <person name="Klaysubun C."/>
            <person name="Duangmal K."/>
        </authorList>
    </citation>
    <scope>NUCLEOTIDE SEQUENCE [LARGE SCALE GENOMIC DNA]</scope>
    <source>
        <strain evidence="1 2">K1PA1</strain>
    </source>
</reference>
<organism evidence="1 2">
    <name type="scientific">Streptomyces tropicalis</name>
    <dbReference type="NCBI Taxonomy" id="3034234"/>
    <lineage>
        <taxon>Bacteria</taxon>
        <taxon>Bacillati</taxon>
        <taxon>Actinomycetota</taxon>
        <taxon>Actinomycetes</taxon>
        <taxon>Kitasatosporales</taxon>
        <taxon>Streptomycetaceae</taxon>
        <taxon>Streptomyces</taxon>
    </lineage>
</organism>
<sequence length="144" mass="15654">MVVHQPEPLWCCPLGMVMGAAYERARARYDAAERAGRDRDVQAAYAAMLVALVNWCEHQIDAHDTDPGPVEQCPVCERFEEAAPVQAGSAQSPMTAEEWTYERRVHQVAHRLGPRIVTLVGTVATGPPEPAVAQTKVGELPAAP</sequence>
<proteinExistence type="predicted"/>
<keyword evidence="2" id="KW-1185">Reference proteome</keyword>
<name>A0ABT6AEV0_9ACTN</name>
<gene>
    <name evidence="1" type="ORF">P3H78_31005</name>
</gene>
<dbReference type="RefSeq" id="WP_276112514.1">
    <property type="nucleotide sequence ID" value="NZ_JARJBB010000034.1"/>
</dbReference>
<protein>
    <submittedName>
        <fullName evidence="1">Uncharacterized protein</fullName>
    </submittedName>
</protein>
<evidence type="ECO:0000313" key="1">
    <source>
        <dbReference type="EMBL" id="MDF3302962.1"/>
    </source>
</evidence>
<dbReference type="Proteomes" id="UP001221150">
    <property type="component" value="Unassembled WGS sequence"/>
</dbReference>